<dbReference type="Proteomes" id="UP000747542">
    <property type="component" value="Unassembled WGS sequence"/>
</dbReference>
<keyword evidence="4" id="KW-1185">Reference proteome</keyword>
<gene>
    <name evidence="3" type="ORF">Hamer_G024600</name>
</gene>
<name>A0A8J5MSP9_HOMAM</name>
<comment type="caution">
    <text evidence="3">The sequence shown here is derived from an EMBL/GenBank/DDBJ whole genome shotgun (WGS) entry which is preliminary data.</text>
</comment>
<dbReference type="AlphaFoldDB" id="A0A8J5MSP9"/>
<protein>
    <submittedName>
        <fullName evidence="3">Putative cAMP-specific 3',5'-cyclic phosphodiesterase 4C-like</fullName>
    </submittedName>
</protein>
<sequence length="90" mass="10335">MRRESHWDLHAAAARSGNEASSREKRGGFLGIKSGKRERLRNSLFLCIMEEERMSFVYMFYSFVPLALLGLLLEAAVFIFSAVVQVQYFP</sequence>
<dbReference type="EMBL" id="JAHLQT010028380">
    <property type="protein sequence ID" value="KAG7161991.1"/>
    <property type="molecule type" value="Genomic_DNA"/>
</dbReference>
<keyword evidence="2" id="KW-0472">Membrane</keyword>
<accession>A0A8J5MSP9</accession>
<feature type="transmembrane region" description="Helical" evidence="2">
    <location>
        <begin position="58"/>
        <end position="84"/>
    </location>
</feature>
<evidence type="ECO:0000313" key="3">
    <source>
        <dbReference type="EMBL" id="KAG7161991.1"/>
    </source>
</evidence>
<proteinExistence type="predicted"/>
<keyword evidence="2" id="KW-0812">Transmembrane</keyword>
<feature type="region of interest" description="Disordered" evidence="1">
    <location>
        <begin position="1"/>
        <end position="26"/>
    </location>
</feature>
<evidence type="ECO:0000256" key="1">
    <source>
        <dbReference type="SAM" id="MobiDB-lite"/>
    </source>
</evidence>
<keyword evidence="2" id="KW-1133">Transmembrane helix</keyword>
<organism evidence="3 4">
    <name type="scientific">Homarus americanus</name>
    <name type="common">American lobster</name>
    <dbReference type="NCBI Taxonomy" id="6706"/>
    <lineage>
        <taxon>Eukaryota</taxon>
        <taxon>Metazoa</taxon>
        <taxon>Ecdysozoa</taxon>
        <taxon>Arthropoda</taxon>
        <taxon>Crustacea</taxon>
        <taxon>Multicrustacea</taxon>
        <taxon>Malacostraca</taxon>
        <taxon>Eumalacostraca</taxon>
        <taxon>Eucarida</taxon>
        <taxon>Decapoda</taxon>
        <taxon>Pleocyemata</taxon>
        <taxon>Astacidea</taxon>
        <taxon>Nephropoidea</taxon>
        <taxon>Nephropidae</taxon>
        <taxon>Homarus</taxon>
    </lineage>
</organism>
<evidence type="ECO:0000313" key="4">
    <source>
        <dbReference type="Proteomes" id="UP000747542"/>
    </source>
</evidence>
<evidence type="ECO:0000256" key="2">
    <source>
        <dbReference type="SAM" id="Phobius"/>
    </source>
</evidence>
<reference evidence="3" key="1">
    <citation type="journal article" date="2021" name="Sci. Adv.">
        <title>The American lobster genome reveals insights on longevity, neural, and immune adaptations.</title>
        <authorList>
            <person name="Polinski J.M."/>
            <person name="Zimin A.V."/>
            <person name="Clark K.F."/>
            <person name="Kohn A.B."/>
            <person name="Sadowski N."/>
            <person name="Timp W."/>
            <person name="Ptitsyn A."/>
            <person name="Khanna P."/>
            <person name="Romanova D.Y."/>
            <person name="Williams P."/>
            <person name="Greenwood S.J."/>
            <person name="Moroz L.L."/>
            <person name="Walt D.R."/>
            <person name="Bodnar A.G."/>
        </authorList>
    </citation>
    <scope>NUCLEOTIDE SEQUENCE</scope>
    <source>
        <strain evidence="3">GMGI-L3</strain>
    </source>
</reference>